<keyword evidence="2" id="KW-1185">Reference proteome</keyword>
<protein>
    <submittedName>
        <fullName evidence="1">Uncharacterized protein</fullName>
    </submittedName>
</protein>
<gene>
    <name evidence="1" type="ORF">OXX778_LOCUS2523</name>
</gene>
<proteinExistence type="predicted"/>
<name>A0A813MS66_9BILA</name>
<reference evidence="1" key="1">
    <citation type="submission" date="2021-02" db="EMBL/GenBank/DDBJ databases">
        <authorList>
            <person name="Nowell W R."/>
        </authorList>
    </citation>
    <scope>NUCLEOTIDE SEQUENCE</scope>
    <source>
        <strain evidence="1">Ploen Becks lab</strain>
    </source>
</reference>
<feature type="non-terminal residue" evidence="1">
    <location>
        <position position="1"/>
    </location>
</feature>
<sequence>MLEKLRRYRRYLAKFDSSKRNNFPKRINRSNYSKSHNIPNDLLNVNNDNSGEFSIPLESAFNNFCRYLLTKNLKDLTNQNIARYKRWHQAEFVTLESVFLNNHKDIKIENFNFCLIEIFKRLKPEFIVNSIYEFLNKIVNEKPNIGGKGLFSNEMIKILSNIRNEAEKNYIINPTISLSNTNKSNIPCSSRGCSNQQIIPD</sequence>
<accession>A0A813MS66</accession>
<evidence type="ECO:0000313" key="1">
    <source>
        <dbReference type="EMBL" id="CAF0726139.1"/>
    </source>
</evidence>
<dbReference type="OrthoDB" id="10638538at2759"/>
<evidence type="ECO:0000313" key="2">
    <source>
        <dbReference type="Proteomes" id="UP000663879"/>
    </source>
</evidence>
<dbReference type="AlphaFoldDB" id="A0A813MS66"/>
<dbReference type="Proteomes" id="UP000663879">
    <property type="component" value="Unassembled WGS sequence"/>
</dbReference>
<organism evidence="1 2">
    <name type="scientific">Brachionus calyciflorus</name>
    <dbReference type="NCBI Taxonomy" id="104777"/>
    <lineage>
        <taxon>Eukaryota</taxon>
        <taxon>Metazoa</taxon>
        <taxon>Spiralia</taxon>
        <taxon>Gnathifera</taxon>
        <taxon>Rotifera</taxon>
        <taxon>Eurotatoria</taxon>
        <taxon>Monogononta</taxon>
        <taxon>Pseudotrocha</taxon>
        <taxon>Ploima</taxon>
        <taxon>Brachionidae</taxon>
        <taxon>Brachionus</taxon>
    </lineage>
</organism>
<comment type="caution">
    <text evidence="1">The sequence shown here is derived from an EMBL/GenBank/DDBJ whole genome shotgun (WGS) entry which is preliminary data.</text>
</comment>
<dbReference type="EMBL" id="CAJNOC010000200">
    <property type="protein sequence ID" value="CAF0726139.1"/>
    <property type="molecule type" value="Genomic_DNA"/>
</dbReference>